<dbReference type="Gene3D" id="2.120.10.80">
    <property type="entry name" value="Kelch-type beta propeller"/>
    <property type="match status" value="2"/>
</dbReference>
<evidence type="ECO:0000256" key="2">
    <source>
        <dbReference type="ARBA" id="ARBA00023004"/>
    </source>
</evidence>
<dbReference type="InterPro" id="IPR015915">
    <property type="entry name" value="Kelch-typ_b-propeller"/>
</dbReference>
<dbReference type="PANTHER" id="PTHR47435:SF4">
    <property type="entry name" value="KELCH REPEAT PROTEIN (AFU_ORTHOLOGUE AFUA_5G12780)"/>
    <property type="match status" value="1"/>
</dbReference>
<name>A0A0D2IFT6_9EURO</name>
<dbReference type="STRING" id="1442369.A0A0D2IFT6"/>
<reference evidence="3 4" key="1">
    <citation type="submission" date="2015-01" db="EMBL/GenBank/DDBJ databases">
        <title>The Genome Sequence of Rhinocladiella mackenzie CBS 650.93.</title>
        <authorList>
            <consortium name="The Broad Institute Genomics Platform"/>
            <person name="Cuomo C."/>
            <person name="de Hoog S."/>
            <person name="Gorbushina A."/>
            <person name="Stielow B."/>
            <person name="Teixiera M."/>
            <person name="Abouelleil A."/>
            <person name="Chapman S.B."/>
            <person name="Priest M."/>
            <person name="Young S.K."/>
            <person name="Wortman J."/>
            <person name="Nusbaum C."/>
            <person name="Birren B."/>
        </authorList>
    </citation>
    <scope>NUCLEOTIDE SEQUENCE [LARGE SCALE GENOMIC DNA]</scope>
    <source>
        <strain evidence="3 4">CBS 650.93</strain>
    </source>
</reference>
<organism evidence="3 4">
    <name type="scientific">Rhinocladiella mackenziei CBS 650.93</name>
    <dbReference type="NCBI Taxonomy" id="1442369"/>
    <lineage>
        <taxon>Eukaryota</taxon>
        <taxon>Fungi</taxon>
        <taxon>Dikarya</taxon>
        <taxon>Ascomycota</taxon>
        <taxon>Pezizomycotina</taxon>
        <taxon>Eurotiomycetes</taxon>
        <taxon>Chaetothyriomycetidae</taxon>
        <taxon>Chaetothyriales</taxon>
        <taxon>Herpotrichiellaceae</taxon>
        <taxon>Rhinocladiella</taxon>
    </lineage>
</organism>
<dbReference type="RefSeq" id="XP_013269267.1">
    <property type="nucleotide sequence ID" value="XM_013413813.1"/>
</dbReference>
<dbReference type="Pfam" id="PF24681">
    <property type="entry name" value="Kelch_KLHDC2_KLHL20_DRC7"/>
    <property type="match status" value="1"/>
</dbReference>
<dbReference type="Proteomes" id="UP000053617">
    <property type="component" value="Unassembled WGS sequence"/>
</dbReference>
<dbReference type="AlphaFoldDB" id="A0A0D2IFT6"/>
<proteinExistence type="predicted"/>
<dbReference type="GO" id="GO:0019760">
    <property type="term" value="P:glucosinolate metabolic process"/>
    <property type="evidence" value="ECO:0007669"/>
    <property type="project" value="UniProtKB-ARBA"/>
</dbReference>
<dbReference type="HOGENOM" id="CLU_381794_0_0_1"/>
<dbReference type="InterPro" id="IPR011043">
    <property type="entry name" value="Gal_Oxase/kelch_b-propeller"/>
</dbReference>
<dbReference type="PANTHER" id="PTHR47435">
    <property type="entry name" value="KELCH REPEAT PROTEIN (AFU_ORTHOLOGUE AFUA_5G12780)"/>
    <property type="match status" value="1"/>
</dbReference>
<dbReference type="OrthoDB" id="10250130at2759"/>
<protein>
    <submittedName>
        <fullName evidence="3">Rhinocladiella mackenziei CBS 650.93 unplaced genomic scaffold supercont1.6, whole genome shotgun sequence</fullName>
    </submittedName>
</protein>
<accession>A0A0D2IFT6</accession>
<dbReference type="SUPFAM" id="SSF50965">
    <property type="entry name" value="Galactose oxidase, central domain"/>
    <property type="match status" value="1"/>
</dbReference>
<gene>
    <name evidence="3" type="ORF">Z518_08070</name>
</gene>
<sequence length="725" mass="80587">MGDNVHDTSLVLIAKVLLAYYHHSSTDHLQFRLAVWETVRFVRRHRSDIMASSTGYLALQLWYRLCTSHRPSKPPALLIEGEGPSSFGPNLASPGADEDLHLKCILGMSSDDLIYDILIKTLELRARMVVFHCTSSVLSVPERSPELGRLAHRLLNTMMNRPCSLHEENEAASSFARGDHLHELLQIQKRRLEVWRSRVTPRQLPSEGPAAVVEGESPSLVPHKLGKHRDRMNYLYYLLCRLIFEDTTAIPRSPFDGSSFQEPSETSTPALIYEALGVIDAIDLQLSNLVDIYTFSLSEVLLQLLYSFSSEMVFNRILDSIWPQIEASGRGFENSHMPTHLAKRIIALMAEEWQDGRRILLAIPAIPEDTPKAVLFDVSSRLDMIILYDSSASLAMPQLRWSKLFDIATIQRSSHNLAVVAGTAYIFGGELRPREPVDSSVYQISTRLNQSDRNVASTTGSIAPPPRLGAASTTLDGKIYIFSGRGGAAMLPIEENGSFWVFDTAIKAWSQVPPDNPQLSYPAGRSYHALTNDGKDTIFLHAGCPEKGRLSDLWAFNVSSRHWQELPSAPEPRRGGPSIAYANGKLYRMNGFDGKTEQGGALDVFDCTHHVWHTIKFEPDGVTGPGPRSVSCLLSVYVDDKSSLVTMFGERDPSSLGHQGAGKMLGDVWVFDIGSQTWSRVYPEGEQPLPRGWFDADVVENTGIIIHGGLAESNERLSDAWLLEL</sequence>
<keyword evidence="2" id="KW-0408">Iron</keyword>
<dbReference type="SUPFAM" id="SSF117281">
    <property type="entry name" value="Kelch motif"/>
    <property type="match status" value="1"/>
</dbReference>
<dbReference type="EMBL" id="KN847480">
    <property type="protein sequence ID" value="KIX02131.1"/>
    <property type="molecule type" value="Genomic_DNA"/>
</dbReference>
<keyword evidence="1" id="KW-0677">Repeat</keyword>
<dbReference type="VEuPathDB" id="FungiDB:Z518_08070"/>
<evidence type="ECO:0000313" key="3">
    <source>
        <dbReference type="EMBL" id="KIX02131.1"/>
    </source>
</evidence>
<evidence type="ECO:0000256" key="1">
    <source>
        <dbReference type="ARBA" id="ARBA00022737"/>
    </source>
</evidence>
<keyword evidence="4" id="KW-1185">Reference proteome</keyword>
<evidence type="ECO:0000313" key="4">
    <source>
        <dbReference type="Proteomes" id="UP000053617"/>
    </source>
</evidence>
<dbReference type="GeneID" id="25296141"/>